<evidence type="ECO:0000256" key="3">
    <source>
        <dbReference type="ARBA" id="ARBA00011738"/>
    </source>
</evidence>
<dbReference type="GO" id="GO:0030643">
    <property type="term" value="P:intracellular phosphate ion homeostasis"/>
    <property type="evidence" value="ECO:0007669"/>
    <property type="project" value="InterPro"/>
</dbReference>
<evidence type="ECO:0000313" key="10">
    <source>
        <dbReference type="EMBL" id="EFI35848.1"/>
    </source>
</evidence>
<feature type="domain" description="PhoU" evidence="9">
    <location>
        <begin position="119"/>
        <end position="202"/>
    </location>
</feature>
<dbReference type="InterPro" id="IPR028366">
    <property type="entry name" value="PhoU"/>
</dbReference>
<evidence type="ECO:0000256" key="1">
    <source>
        <dbReference type="ARBA" id="ARBA00004496"/>
    </source>
</evidence>
<sequence length="222" mass="25276">MTHLTQELDRLNMKVMQMVVQTEQALSKTVNAFSRMDADLAQEVVDHDKQINELEVLIDQLCLRLLALEQPVARDLRFILGAMRLSKDLERIGDESANISDATIFLSLHPPLDFYDQIQIMGQKAYDMLQEAIIAFSSPDTERAINVCRMDFEVDEINSKVLKLSIEHMSQNSQAVEQCVQSINIARRFERVADLATNIAETTMFIVQGTSIKHSCLFDDRV</sequence>
<dbReference type="GO" id="GO:0006817">
    <property type="term" value="P:phosphate ion transport"/>
    <property type="evidence" value="ECO:0007669"/>
    <property type="project" value="UniProtKB-KW"/>
</dbReference>
<dbReference type="NCBIfam" id="TIGR02135">
    <property type="entry name" value="phoU_full"/>
    <property type="match status" value="1"/>
</dbReference>
<dbReference type="InterPro" id="IPR038078">
    <property type="entry name" value="PhoU-like_sf"/>
</dbReference>
<evidence type="ECO:0000256" key="5">
    <source>
        <dbReference type="ARBA" id="ARBA00022490"/>
    </source>
</evidence>
<keyword evidence="4 8" id="KW-0813">Transport</keyword>
<comment type="similarity">
    <text evidence="2 8">Belongs to the PhoU family.</text>
</comment>
<gene>
    <name evidence="10" type="ORF">Dthio_PD3286</name>
</gene>
<evidence type="ECO:0000259" key="9">
    <source>
        <dbReference type="Pfam" id="PF01895"/>
    </source>
</evidence>
<dbReference type="eggNOG" id="COG0704">
    <property type="taxonomic scope" value="Bacteria"/>
</dbReference>
<evidence type="ECO:0000256" key="2">
    <source>
        <dbReference type="ARBA" id="ARBA00008107"/>
    </source>
</evidence>
<evidence type="ECO:0000256" key="8">
    <source>
        <dbReference type="PIRNR" id="PIRNR003107"/>
    </source>
</evidence>
<dbReference type="GO" id="GO:0005737">
    <property type="term" value="C:cytoplasm"/>
    <property type="evidence" value="ECO:0007669"/>
    <property type="project" value="UniProtKB-SubCell"/>
</dbReference>
<evidence type="ECO:0000256" key="7">
    <source>
        <dbReference type="ARBA" id="ARBA00056181"/>
    </source>
</evidence>
<comment type="subunit">
    <text evidence="3 8">Homodimer.</text>
</comment>
<dbReference type="FunFam" id="1.20.58.220:FF:000004">
    <property type="entry name" value="Phosphate-specific transport system accessory protein PhoU"/>
    <property type="match status" value="1"/>
</dbReference>
<accession>D6SMD7</accession>
<evidence type="ECO:0000256" key="4">
    <source>
        <dbReference type="ARBA" id="ARBA00022448"/>
    </source>
</evidence>
<dbReference type="InterPro" id="IPR026022">
    <property type="entry name" value="PhoU_dom"/>
</dbReference>
<organism evidence="10 11">
    <name type="scientific">Desulfonatronospira thiodismutans ASO3-1</name>
    <dbReference type="NCBI Taxonomy" id="555779"/>
    <lineage>
        <taxon>Bacteria</taxon>
        <taxon>Pseudomonadati</taxon>
        <taxon>Thermodesulfobacteriota</taxon>
        <taxon>Desulfovibrionia</taxon>
        <taxon>Desulfovibrionales</taxon>
        <taxon>Desulfonatronovibrionaceae</taxon>
        <taxon>Desulfonatronospira</taxon>
    </lineage>
</organism>
<protein>
    <recommendedName>
        <fullName evidence="8">Phosphate-specific transport system accessory protein PhoU</fullName>
    </recommendedName>
</protein>
<dbReference type="GO" id="GO:0045936">
    <property type="term" value="P:negative regulation of phosphate metabolic process"/>
    <property type="evidence" value="ECO:0007669"/>
    <property type="project" value="InterPro"/>
</dbReference>
<dbReference type="RefSeq" id="WP_008868977.1">
    <property type="nucleotide sequence ID" value="NZ_ACJN02000001.1"/>
</dbReference>
<proteinExistence type="inferred from homology"/>
<comment type="caution">
    <text evidence="10">The sequence shown here is derived from an EMBL/GenBank/DDBJ whole genome shotgun (WGS) entry which is preliminary data.</text>
</comment>
<comment type="function">
    <text evidence="7 8">Plays a role in the regulation of phosphate uptake.</text>
</comment>
<keyword evidence="11" id="KW-1185">Reference proteome</keyword>
<dbReference type="Gene3D" id="1.20.58.220">
    <property type="entry name" value="Phosphate transport system protein phou homolog 2, domain 2"/>
    <property type="match status" value="2"/>
</dbReference>
<dbReference type="EMBL" id="ACJN02000001">
    <property type="protein sequence ID" value="EFI35848.1"/>
    <property type="molecule type" value="Genomic_DNA"/>
</dbReference>
<dbReference type="OrthoDB" id="9814256at2"/>
<keyword evidence="6 8" id="KW-0592">Phosphate transport</keyword>
<reference evidence="10" key="1">
    <citation type="submission" date="2010-05" db="EMBL/GenBank/DDBJ databases">
        <title>The draft genome of Desulfonatronospira thiodismutans ASO3-1.</title>
        <authorList>
            <consortium name="US DOE Joint Genome Institute (JGI-PGF)"/>
            <person name="Lucas S."/>
            <person name="Copeland A."/>
            <person name="Lapidus A."/>
            <person name="Cheng J.-F."/>
            <person name="Bruce D."/>
            <person name="Goodwin L."/>
            <person name="Pitluck S."/>
            <person name="Chertkov O."/>
            <person name="Brettin T."/>
            <person name="Detter J.C."/>
            <person name="Han C."/>
            <person name="Land M.L."/>
            <person name="Hauser L."/>
            <person name="Kyrpides N."/>
            <person name="Mikhailova N."/>
            <person name="Muyzer G."/>
            <person name="Woyke T."/>
        </authorList>
    </citation>
    <scope>NUCLEOTIDE SEQUENCE [LARGE SCALE GENOMIC DNA]</scope>
    <source>
        <strain evidence="10">ASO3-1</strain>
    </source>
</reference>
<keyword evidence="5 8" id="KW-0963">Cytoplasm</keyword>
<feature type="domain" description="PhoU" evidence="9">
    <location>
        <begin position="16"/>
        <end position="102"/>
    </location>
</feature>
<evidence type="ECO:0000256" key="6">
    <source>
        <dbReference type="ARBA" id="ARBA00022592"/>
    </source>
</evidence>
<dbReference type="PANTHER" id="PTHR42930">
    <property type="entry name" value="PHOSPHATE-SPECIFIC TRANSPORT SYSTEM ACCESSORY PROTEIN PHOU"/>
    <property type="match status" value="1"/>
</dbReference>
<comment type="subcellular location">
    <subcellularLocation>
        <location evidence="1 8">Cytoplasm</location>
    </subcellularLocation>
</comment>
<dbReference type="Proteomes" id="UP000005496">
    <property type="component" value="Unassembled WGS sequence"/>
</dbReference>
<name>D6SMD7_9BACT</name>
<dbReference type="SUPFAM" id="SSF109755">
    <property type="entry name" value="PhoU-like"/>
    <property type="match status" value="1"/>
</dbReference>
<dbReference type="PIRSF" id="PIRSF003107">
    <property type="entry name" value="PhoU"/>
    <property type="match status" value="1"/>
</dbReference>
<evidence type="ECO:0000313" key="11">
    <source>
        <dbReference type="Proteomes" id="UP000005496"/>
    </source>
</evidence>
<dbReference type="Pfam" id="PF01895">
    <property type="entry name" value="PhoU"/>
    <property type="match status" value="2"/>
</dbReference>
<dbReference type="AlphaFoldDB" id="D6SMD7"/>
<dbReference type="PANTHER" id="PTHR42930:SF3">
    <property type="entry name" value="PHOSPHATE-SPECIFIC TRANSPORT SYSTEM ACCESSORY PROTEIN PHOU"/>
    <property type="match status" value="1"/>
</dbReference>